<organism evidence="1 2">
    <name type="scientific">Devosia nitrariae</name>
    <dbReference type="NCBI Taxonomy" id="2071872"/>
    <lineage>
        <taxon>Bacteria</taxon>
        <taxon>Pseudomonadati</taxon>
        <taxon>Pseudomonadota</taxon>
        <taxon>Alphaproteobacteria</taxon>
        <taxon>Hyphomicrobiales</taxon>
        <taxon>Devosiaceae</taxon>
        <taxon>Devosia</taxon>
    </lineage>
</organism>
<comment type="caution">
    <text evidence="1">The sequence shown here is derived from an EMBL/GenBank/DDBJ whole genome shotgun (WGS) entry which is preliminary data.</text>
</comment>
<accession>A0ABQ5W0Q8</accession>
<keyword evidence="2" id="KW-1185">Reference proteome</keyword>
<dbReference type="EMBL" id="BSNS01000004">
    <property type="protein sequence ID" value="GLQ53664.1"/>
    <property type="molecule type" value="Genomic_DNA"/>
</dbReference>
<evidence type="ECO:0000313" key="1">
    <source>
        <dbReference type="EMBL" id="GLQ53664.1"/>
    </source>
</evidence>
<name>A0ABQ5W0Q8_9HYPH</name>
<evidence type="ECO:0000313" key="2">
    <source>
        <dbReference type="Proteomes" id="UP001156691"/>
    </source>
</evidence>
<dbReference type="Proteomes" id="UP001156691">
    <property type="component" value="Unassembled WGS sequence"/>
</dbReference>
<sequence length="98" mass="11013">MRPLDKPCKFEQFLGTLRVPAGKGDISLTGLVPLVHILLVGDHIPLLADHLRLERNVEMLQVLATAQCKCDTNIWATFEKGCRLLARTLRQQEPEPTL</sequence>
<protein>
    <submittedName>
        <fullName evidence="1">Uncharacterized protein</fullName>
    </submittedName>
</protein>
<reference evidence="2" key="1">
    <citation type="journal article" date="2019" name="Int. J. Syst. Evol. Microbiol.">
        <title>The Global Catalogue of Microorganisms (GCM) 10K type strain sequencing project: providing services to taxonomists for standard genome sequencing and annotation.</title>
        <authorList>
            <consortium name="The Broad Institute Genomics Platform"/>
            <consortium name="The Broad Institute Genome Sequencing Center for Infectious Disease"/>
            <person name="Wu L."/>
            <person name="Ma J."/>
        </authorList>
    </citation>
    <scope>NUCLEOTIDE SEQUENCE [LARGE SCALE GENOMIC DNA]</scope>
    <source>
        <strain evidence="2">NBRC 112416</strain>
    </source>
</reference>
<proteinExistence type="predicted"/>
<gene>
    <name evidence="1" type="ORF">GCM10010862_09230</name>
</gene>